<keyword evidence="1" id="KW-0805">Transcription regulation</keyword>
<accession>A0ABV9FF67</accession>
<dbReference type="PANTHER" id="PTHR43280">
    <property type="entry name" value="ARAC-FAMILY TRANSCRIPTIONAL REGULATOR"/>
    <property type="match status" value="1"/>
</dbReference>
<keyword evidence="2" id="KW-0238">DNA-binding</keyword>
<dbReference type="SMART" id="SM00342">
    <property type="entry name" value="HTH_ARAC"/>
    <property type="match status" value="1"/>
</dbReference>
<dbReference type="InterPro" id="IPR018062">
    <property type="entry name" value="HTH_AraC-typ_CS"/>
</dbReference>
<evidence type="ECO:0000256" key="3">
    <source>
        <dbReference type="ARBA" id="ARBA00023163"/>
    </source>
</evidence>
<keyword evidence="3" id="KW-0804">Transcription</keyword>
<keyword evidence="4" id="KW-0472">Membrane</keyword>
<feature type="transmembrane region" description="Helical" evidence="4">
    <location>
        <begin position="12"/>
        <end position="32"/>
    </location>
</feature>
<proteinExistence type="predicted"/>
<dbReference type="Pfam" id="PF12833">
    <property type="entry name" value="HTH_18"/>
    <property type="match status" value="1"/>
</dbReference>
<dbReference type="InterPro" id="IPR041522">
    <property type="entry name" value="CdaR_GGDEF"/>
</dbReference>
<evidence type="ECO:0000313" key="7">
    <source>
        <dbReference type="Proteomes" id="UP001596028"/>
    </source>
</evidence>
<reference evidence="7" key="1">
    <citation type="journal article" date="2019" name="Int. J. Syst. Evol. Microbiol.">
        <title>The Global Catalogue of Microorganisms (GCM) 10K type strain sequencing project: providing services to taxonomists for standard genome sequencing and annotation.</title>
        <authorList>
            <consortium name="The Broad Institute Genomics Platform"/>
            <consortium name="The Broad Institute Genome Sequencing Center for Infectious Disease"/>
            <person name="Wu L."/>
            <person name="Ma J."/>
        </authorList>
    </citation>
    <scope>NUCLEOTIDE SEQUENCE [LARGE SCALE GENOMIC DNA]</scope>
    <source>
        <strain evidence="7">CCUG 49571</strain>
    </source>
</reference>
<feature type="transmembrane region" description="Helical" evidence="4">
    <location>
        <begin position="264"/>
        <end position="284"/>
    </location>
</feature>
<evidence type="ECO:0000259" key="5">
    <source>
        <dbReference type="PROSITE" id="PS01124"/>
    </source>
</evidence>
<evidence type="ECO:0000313" key="6">
    <source>
        <dbReference type="EMBL" id="MFC4598724.1"/>
    </source>
</evidence>
<feature type="domain" description="HTH araC/xylS-type" evidence="5">
    <location>
        <begin position="639"/>
        <end position="738"/>
    </location>
</feature>
<dbReference type="InterPro" id="IPR018060">
    <property type="entry name" value="HTH_AraC"/>
</dbReference>
<dbReference type="Proteomes" id="UP001596028">
    <property type="component" value="Unassembled WGS sequence"/>
</dbReference>
<dbReference type="PRINTS" id="PR00032">
    <property type="entry name" value="HTHARAC"/>
</dbReference>
<dbReference type="SUPFAM" id="SSF46689">
    <property type="entry name" value="Homeodomain-like"/>
    <property type="match status" value="1"/>
</dbReference>
<name>A0ABV9FF67_9BACL</name>
<dbReference type="RefSeq" id="WP_378095263.1">
    <property type="nucleotide sequence ID" value="NZ_JBHSEP010000006.1"/>
</dbReference>
<sequence>MNRTWFTRMLLSYVPAFFILSGFLFFIFFKMLSDSNAAAARKSNEFVAKQAQMIIDSSLAAIDQKITLEMLRNRTVLSYFTEASVDDLTLQVGVMNELSEWKIANPLIHSVYMVRADRTILSMSTTYSSDSYPDAPFIESALRSPNSRWSDVRLYKELASEKGTPVVTLTRSVSIFSGKYGLIVVNVNAAALQALVREMYDPSVTRLRLYDGQGSDIFALAGRALPAPTKSETMASEAVSDYTGWRLVSELTNARMISWLLSTFNVWFVMGLVVCGGALCWIVWMTRQNYRPIRNLVAQLRSYSEDEKPEGKRSFDGEFRLINRAVENMIDQNTRFQLQLHEDLKVKRNFFMYELLEGRRQVRMEQWEREAGNCGWPKAFGKVRIAVLEIDGSVTWRRTFTSGEQDEWKRAVESIVTRRTEAYGQYHVWQLWTRFHQLAVILMGSDDSADEDMLAVIQDWHERIRTDIPFDLTIGLGDPVEHPENIHDAYQEALESLQYKAIEGGNRLLVYRPASAGNEGGFGHHKRIESIVDQLKLSDGKWRVGLRALFRQMEQERSSREEIDHAMNYLAFTLGKAVDGMGEDYRKLWFEEWMPALHRTLNEVELLGEISRSVFEVLERFEETKERLRGAKSQGALIREVKAYIESDYANPSLSLDLLSERFGISGKYLSRLFKEEFGLKFVDFLIDLRIRQARKQLTETNDSVQEIAERLGYSSPISFARTFKKVVGVPPGDYRKDTQMQG</sequence>
<protein>
    <submittedName>
        <fullName evidence="6">Helix-turn-helix domain-containing protein</fullName>
    </submittedName>
</protein>
<keyword evidence="7" id="KW-1185">Reference proteome</keyword>
<dbReference type="Pfam" id="PF17853">
    <property type="entry name" value="GGDEF_2"/>
    <property type="match status" value="1"/>
</dbReference>
<dbReference type="PROSITE" id="PS01124">
    <property type="entry name" value="HTH_ARAC_FAMILY_2"/>
    <property type="match status" value="1"/>
</dbReference>
<keyword evidence="4" id="KW-1133">Transmembrane helix</keyword>
<keyword evidence="4" id="KW-0812">Transmembrane</keyword>
<dbReference type="PANTHER" id="PTHR43280:SF2">
    <property type="entry name" value="HTH-TYPE TRANSCRIPTIONAL REGULATOR EXSA"/>
    <property type="match status" value="1"/>
</dbReference>
<evidence type="ECO:0000256" key="1">
    <source>
        <dbReference type="ARBA" id="ARBA00023015"/>
    </source>
</evidence>
<evidence type="ECO:0000256" key="4">
    <source>
        <dbReference type="SAM" id="Phobius"/>
    </source>
</evidence>
<comment type="caution">
    <text evidence="6">The sequence shown here is derived from an EMBL/GenBank/DDBJ whole genome shotgun (WGS) entry which is preliminary data.</text>
</comment>
<dbReference type="Gene3D" id="1.10.10.60">
    <property type="entry name" value="Homeodomain-like"/>
    <property type="match status" value="2"/>
</dbReference>
<organism evidence="6 7">
    <name type="scientific">Cohnella hongkongensis</name>
    <dbReference type="NCBI Taxonomy" id="178337"/>
    <lineage>
        <taxon>Bacteria</taxon>
        <taxon>Bacillati</taxon>
        <taxon>Bacillota</taxon>
        <taxon>Bacilli</taxon>
        <taxon>Bacillales</taxon>
        <taxon>Paenibacillaceae</taxon>
        <taxon>Cohnella</taxon>
    </lineage>
</organism>
<dbReference type="PROSITE" id="PS00041">
    <property type="entry name" value="HTH_ARAC_FAMILY_1"/>
    <property type="match status" value="1"/>
</dbReference>
<gene>
    <name evidence="6" type="ORF">ACFO3S_10795</name>
</gene>
<evidence type="ECO:0000256" key="2">
    <source>
        <dbReference type="ARBA" id="ARBA00023125"/>
    </source>
</evidence>
<dbReference type="InterPro" id="IPR009057">
    <property type="entry name" value="Homeodomain-like_sf"/>
</dbReference>
<dbReference type="EMBL" id="JBHSEP010000006">
    <property type="protein sequence ID" value="MFC4598724.1"/>
    <property type="molecule type" value="Genomic_DNA"/>
</dbReference>
<dbReference type="InterPro" id="IPR020449">
    <property type="entry name" value="Tscrpt_reg_AraC-type_HTH"/>
</dbReference>